<dbReference type="InterPro" id="IPR029016">
    <property type="entry name" value="GAF-like_dom_sf"/>
</dbReference>
<sequence length="438" mass="49610">MPLLSNTPWRQYAIRRRTWWQWAEALLVPGVGLAVALLVDPQDAFTRHSGFPWLWLAPLLVALRYGVLPGLLSGGVLLAAWPVWGDTPVPPAAYYIGGLILVMIGGQFSGLWNTRERRVQELNQYLDQRMDQLARRYHLLRLSHERLEQNLISRPQTLRDSLAKLRDLLASLPPHEGLSAAQPFLDFMTEFCQLEGAVIFAAQKNRLLPDPVALVGRDAAYRVDDPLIRFALDRRELCHVQSEDIDVSPSDLLVALPLTNSMGQLMGLLAVKQMPFFALTDDNLQMLSVLSAYYTEQIVVRDSAAALLEVMPDCPREFAYEVFNLQRVQRETGISSVIVVQIFHPGRNQREAFELVRKHQRALDQVWAIDTTRNRLLVTLMPLATLTSLEGYLARIEHLLGEQLGLTLQDAGYETRHVELSQPAGWLLLQDVLNANRY</sequence>
<dbReference type="InterPro" id="IPR038367">
    <property type="entry name" value="PelD_GGDEF_sf"/>
</dbReference>
<dbReference type="EMBL" id="LAQT01000008">
    <property type="protein sequence ID" value="KPC52963.1"/>
    <property type="molecule type" value="Genomic_DNA"/>
</dbReference>
<name>A0A0N0GNW7_9NEIS</name>
<keyword evidence="1" id="KW-1133">Transmembrane helix</keyword>
<evidence type="ECO:0000256" key="1">
    <source>
        <dbReference type="SAM" id="Phobius"/>
    </source>
</evidence>
<organism evidence="3 4">
    <name type="scientific">Amantichitinum ursilacus</name>
    <dbReference type="NCBI Taxonomy" id="857265"/>
    <lineage>
        <taxon>Bacteria</taxon>
        <taxon>Pseudomonadati</taxon>
        <taxon>Pseudomonadota</taxon>
        <taxon>Betaproteobacteria</taxon>
        <taxon>Neisseriales</taxon>
        <taxon>Chitinibacteraceae</taxon>
        <taxon>Amantichitinum</taxon>
    </lineage>
</organism>
<dbReference type="OrthoDB" id="5442761at2"/>
<dbReference type="STRING" id="857265.WG78_10750"/>
<feature type="transmembrane region" description="Helical" evidence="1">
    <location>
        <begin position="20"/>
        <end position="39"/>
    </location>
</feature>
<comment type="caution">
    <text evidence="3">The sequence shown here is derived from an EMBL/GenBank/DDBJ whole genome shotgun (WGS) entry which is preliminary data.</text>
</comment>
<keyword evidence="4" id="KW-1185">Reference proteome</keyword>
<proteinExistence type="predicted"/>
<dbReference type="Gene3D" id="3.30.70.2880">
    <property type="match status" value="1"/>
</dbReference>
<dbReference type="InterPro" id="IPR031583">
    <property type="entry name" value="PelD_GGDEF"/>
</dbReference>
<dbReference type="AlphaFoldDB" id="A0A0N0GNW7"/>
<dbReference type="Gene3D" id="3.30.450.40">
    <property type="match status" value="1"/>
</dbReference>
<evidence type="ECO:0000313" key="3">
    <source>
        <dbReference type="EMBL" id="KPC52963.1"/>
    </source>
</evidence>
<feature type="domain" description="PelD GGDEF" evidence="2">
    <location>
        <begin position="312"/>
        <end position="422"/>
    </location>
</feature>
<dbReference type="Pfam" id="PF16963">
    <property type="entry name" value="PelD_GGDEF"/>
    <property type="match status" value="1"/>
</dbReference>
<evidence type="ECO:0000313" key="4">
    <source>
        <dbReference type="Proteomes" id="UP000037939"/>
    </source>
</evidence>
<feature type="transmembrane region" description="Helical" evidence="1">
    <location>
        <begin position="51"/>
        <end position="72"/>
    </location>
</feature>
<dbReference type="RefSeq" id="WP_053937802.1">
    <property type="nucleotide sequence ID" value="NZ_LAQT01000008.1"/>
</dbReference>
<dbReference type="Proteomes" id="UP000037939">
    <property type="component" value="Unassembled WGS sequence"/>
</dbReference>
<gene>
    <name evidence="3" type="ORF">WG78_10750</name>
</gene>
<reference evidence="3 4" key="1">
    <citation type="submission" date="2015-07" db="EMBL/GenBank/DDBJ databases">
        <title>Draft genome sequence of the Amantichitinum ursilacus IGB-41, a new chitin-degrading bacterium.</title>
        <authorList>
            <person name="Kirstahler P."/>
            <person name="Guenther M."/>
            <person name="Grumaz C."/>
            <person name="Rupp S."/>
            <person name="Zibek S."/>
            <person name="Sohn K."/>
        </authorList>
    </citation>
    <scope>NUCLEOTIDE SEQUENCE [LARGE SCALE GENOMIC DNA]</scope>
    <source>
        <strain evidence="3 4">IGB-41</strain>
    </source>
</reference>
<protein>
    <recommendedName>
        <fullName evidence="2">PelD GGDEF domain-containing protein</fullName>
    </recommendedName>
</protein>
<keyword evidence="1" id="KW-0812">Transmembrane</keyword>
<dbReference type="PATRIC" id="fig|857265.3.peg.2209"/>
<feature type="transmembrane region" description="Helical" evidence="1">
    <location>
        <begin position="92"/>
        <end position="112"/>
    </location>
</feature>
<keyword evidence="1" id="KW-0472">Membrane</keyword>
<accession>A0A0N0GNW7</accession>
<evidence type="ECO:0000259" key="2">
    <source>
        <dbReference type="Pfam" id="PF16963"/>
    </source>
</evidence>